<sequence>MAMIIKGRLTLGRLSVRRGRELRHRKIVRRYAVDYPHVYEPNIQDLDHLTADVTLEQADDCCNKSNHYSKCITWDPHHIHLYDEWFRPSRRPGGMVDILIPVHAAISNRVKEARLTMEELDPACLNDDSIVDPKVPKRYRRGIFFFILQPLFRALAIIIRHESFDTDTSDIGQHTVILIRTGTEEGLSSRGELVVETTLETALDFMMDLEKREVAAFGPRPDPIASTEGFEDGYFRGPAEFYEAMCLGWPVDRPLVGPSSRWINVEKCPEWTG</sequence>
<proteinExistence type="predicted"/>
<gene>
    <name evidence="1" type="ORF">B0H67DRAFT_604293</name>
</gene>
<dbReference type="EMBL" id="JAUKUA010000007">
    <property type="protein sequence ID" value="KAK0705433.1"/>
    <property type="molecule type" value="Genomic_DNA"/>
</dbReference>
<name>A0AA39ZXF5_9PEZI</name>
<keyword evidence="2" id="KW-1185">Reference proteome</keyword>
<reference evidence="1" key="1">
    <citation type="submission" date="2023-06" db="EMBL/GenBank/DDBJ databases">
        <title>Genome-scale phylogeny and comparative genomics of the fungal order Sordariales.</title>
        <authorList>
            <consortium name="Lawrence Berkeley National Laboratory"/>
            <person name="Hensen N."/>
            <person name="Bonometti L."/>
            <person name="Westerberg I."/>
            <person name="Brannstrom I.O."/>
            <person name="Guillou S."/>
            <person name="Cros-Aarteil S."/>
            <person name="Calhoun S."/>
            <person name="Haridas S."/>
            <person name="Kuo A."/>
            <person name="Mondo S."/>
            <person name="Pangilinan J."/>
            <person name="Riley R."/>
            <person name="Labutti K."/>
            <person name="Andreopoulos B."/>
            <person name="Lipzen A."/>
            <person name="Chen C."/>
            <person name="Yanf M."/>
            <person name="Daum C."/>
            <person name="Ng V."/>
            <person name="Clum A."/>
            <person name="Steindorff A."/>
            <person name="Ohm R."/>
            <person name="Martin F."/>
            <person name="Silar P."/>
            <person name="Natvig D."/>
            <person name="Lalanne C."/>
            <person name="Gautier V."/>
            <person name="Ament-Velasquez S.L."/>
            <person name="Kruys A."/>
            <person name="Hutchinson M.I."/>
            <person name="Powell A.J."/>
            <person name="Barry K."/>
            <person name="Miller A.N."/>
            <person name="Grigoriev I.V."/>
            <person name="Debuchy R."/>
            <person name="Gladieux P."/>
            <person name="Thoren M.H."/>
            <person name="Johannesson H."/>
        </authorList>
    </citation>
    <scope>NUCLEOTIDE SEQUENCE</scope>
    <source>
        <strain evidence="1">SMH4607-1</strain>
    </source>
</reference>
<organism evidence="1 2">
    <name type="scientific">Lasiosphaeris hirsuta</name>
    <dbReference type="NCBI Taxonomy" id="260670"/>
    <lineage>
        <taxon>Eukaryota</taxon>
        <taxon>Fungi</taxon>
        <taxon>Dikarya</taxon>
        <taxon>Ascomycota</taxon>
        <taxon>Pezizomycotina</taxon>
        <taxon>Sordariomycetes</taxon>
        <taxon>Sordariomycetidae</taxon>
        <taxon>Sordariales</taxon>
        <taxon>Lasiosphaeriaceae</taxon>
        <taxon>Lasiosphaeris</taxon>
    </lineage>
</organism>
<evidence type="ECO:0000313" key="1">
    <source>
        <dbReference type="EMBL" id="KAK0705433.1"/>
    </source>
</evidence>
<protein>
    <submittedName>
        <fullName evidence="1">Uncharacterized protein</fullName>
    </submittedName>
</protein>
<dbReference type="Proteomes" id="UP001172102">
    <property type="component" value="Unassembled WGS sequence"/>
</dbReference>
<accession>A0AA39ZXF5</accession>
<dbReference type="AlphaFoldDB" id="A0AA39ZXF5"/>
<evidence type="ECO:0000313" key="2">
    <source>
        <dbReference type="Proteomes" id="UP001172102"/>
    </source>
</evidence>
<comment type="caution">
    <text evidence="1">The sequence shown here is derived from an EMBL/GenBank/DDBJ whole genome shotgun (WGS) entry which is preliminary data.</text>
</comment>